<dbReference type="Gene3D" id="3.40.50.150">
    <property type="entry name" value="Vaccinia Virus protein VP39"/>
    <property type="match status" value="1"/>
</dbReference>
<protein>
    <submittedName>
        <fullName evidence="7">Uncharacterized protein</fullName>
    </submittedName>
</protein>
<dbReference type="InParanoid" id="W2SDS0"/>
<feature type="region of interest" description="Disordered" evidence="4">
    <location>
        <begin position="424"/>
        <end position="447"/>
    </location>
</feature>
<evidence type="ECO:0000256" key="1">
    <source>
        <dbReference type="ARBA" id="ARBA00022603"/>
    </source>
</evidence>
<keyword evidence="1" id="KW-0489">Methyltransferase</keyword>
<dbReference type="Gene3D" id="1.10.10.10">
    <property type="entry name" value="Winged helix-like DNA-binding domain superfamily/Winged helix DNA-binding domain"/>
    <property type="match status" value="1"/>
</dbReference>
<dbReference type="VEuPathDB" id="FungiDB:HMPREF1541_00372"/>
<dbReference type="Proteomes" id="UP000030752">
    <property type="component" value="Unassembled WGS sequence"/>
</dbReference>
<name>W2SDS0_CYPE1</name>
<evidence type="ECO:0000256" key="2">
    <source>
        <dbReference type="ARBA" id="ARBA00022679"/>
    </source>
</evidence>
<dbReference type="InterPro" id="IPR036390">
    <property type="entry name" value="WH_DNA-bd_sf"/>
</dbReference>
<evidence type="ECO:0000256" key="4">
    <source>
        <dbReference type="SAM" id="MobiDB-lite"/>
    </source>
</evidence>
<dbReference type="Pfam" id="PF08100">
    <property type="entry name" value="Dimerisation"/>
    <property type="match status" value="1"/>
</dbReference>
<dbReference type="InterPro" id="IPR036388">
    <property type="entry name" value="WH-like_DNA-bd_sf"/>
</dbReference>
<dbReference type="Pfam" id="PF00891">
    <property type="entry name" value="Methyltransf_2"/>
    <property type="match status" value="1"/>
</dbReference>
<sequence>MDLAAFPSEEELHSAIHTLSVAAQSYSPGADGTQSRTKLIACAKDLISRLRNPMDMADVHMANAMELVSIRTCLHLKALHAIPFPGTATLYSIADSTDASEPLLERLLRMLVCTNFLSSPAPRVYAHTKHSYAYTLVPGPGMFFQLVYDESFLMIDNLHLYLSDKGLHEPLDQRYSPYAWKSKAEGIPIWETMARHPERLHAFQAGLAHADASIPLLGYYDFEQLATEDEERVVMVDVGGGTGHCIADILDAYPNLMKKAGNFVLQELPAVLKKADENQRLPKEVMKMEHDFWTEQAVKGARSYFFRRVLHDYSDSFCTTILSKIVPAMALDSRILIAELMLPEEVTTNDLGIATFDITMFNMGGKERTEAGFKALLESVGCELVKVWKSTSGLGVIVEGRLRAMEEKALDQVVDQVAGREAVREPDLQPAVNDTTGETDVGGSRLA</sequence>
<dbReference type="HOGENOM" id="CLU_005533_5_2_1"/>
<organism evidence="7 8">
    <name type="scientific">Cyphellophora europaea (strain CBS 101466)</name>
    <name type="common">Phialophora europaea</name>
    <dbReference type="NCBI Taxonomy" id="1220924"/>
    <lineage>
        <taxon>Eukaryota</taxon>
        <taxon>Fungi</taxon>
        <taxon>Dikarya</taxon>
        <taxon>Ascomycota</taxon>
        <taxon>Pezizomycotina</taxon>
        <taxon>Eurotiomycetes</taxon>
        <taxon>Chaetothyriomycetidae</taxon>
        <taxon>Chaetothyriales</taxon>
        <taxon>Cyphellophoraceae</taxon>
        <taxon>Cyphellophora</taxon>
    </lineage>
</organism>
<dbReference type="InterPro" id="IPR016461">
    <property type="entry name" value="COMT-like"/>
</dbReference>
<dbReference type="RefSeq" id="XP_008710900.1">
    <property type="nucleotide sequence ID" value="XM_008712678.1"/>
</dbReference>
<accession>W2SDS0</accession>
<dbReference type="PANTHER" id="PTHR43712:SF2">
    <property type="entry name" value="O-METHYLTRANSFERASE CICE"/>
    <property type="match status" value="1"/>
</dbReference>
<dbReference type="SUPFAM" id="SSF46785">
    <property type="entry name" value="Winged helix' DNA-binding domain"/>
    <property type="match status" value="1"/>
</dbReference>
<evidence type="ECO:0000256" key="3">
    <source>
        <dbReference type="ARBA" id="ARBA00022691"/>
    </source>
</evidence>
<proteinExistence type="predicted"/>
<evidence type="ECO:0000259" key="6">
    <source>
        <dbReference type="Pfam" id="PF08100"/>
    </source>
</evidence>
<dbReference type="GeneID" id="19967711"/>
<dbReference type="eggNOG" id="KOG3178">
    <property type="taxonomic scope" value="Eukaryota"/>
</dbReference>
<keyword evidence="8" id="KW-1185">Reference proteome</keyword>
<dbReference type="AlphaFoldDB" id="W2SDS0"/>
<dbReference type="InterPro" id="IPR029063">
    <property type="entry name" value="SAM-dependent_MTases_sf"/>
</dbReference>
<reference evidence="7 8" key="1">
    <citation type="submission" date="2013-03" db="EMBL/GenBank/DDBJ databases">
        <title>The Genome Sequence of Phialophora europaea CBS 101466.</title>
        <authorList>
            <consortium name="The Broad Institute Genomics Platform"/>
            <person name="Cuomo C."/>
            <person name="de Hoog S."/>
            <person name="Gorbushina A."/>
            <person name="Walker B."/>
            <person name="Young S.K."/>
            <person name="Zeng Q."/>
            <person name="Gargeya S."/>
            <person name="Fitzgerald M."/>
            <person name="Haas B."/>
            <person name="Abouelleil A."/>
            <person name="Allen A.W."/>
            <person name="Alvarado L."/>
            <person name="Arachchi H.M."/>
            <person name="Berlin A.M."/>
            <person name="Chapman S.B."/>
            <person name="Gainer-Dewar J."/>
            <person name="Goldberg J."/>
            <person name="Griggs A."/>
            <person name="Gujja S."/>
            <person name="Hansen M."/>
            <person name="Howarth C."/>
            <person name="Imamovic A."/>
            <person name="Ireland A."/>
            <person name="Larimer J."/>
            <person name="McCowan C."/>
            <person name="Murphy C."/>
            <person name="Pearson M."/>
            <person name="Poon T.W."/>
            <person name="Priest M."/>
            <person name="Roberts A."/>
            <person name="Saif S."/>
            <person name="Shea T."/>
            <person name="Sisk P."/>
            <person name="Sykes S."/>
            <person name="Wortman J."/>
            <person name="Nusbaum C."/>
            <person name="Birren B."/>
        </authorList>
    </citation>
    <scope>NUCLEOTIDE SEQUENCE [LARGE SCALE GENOMIC DNA]</scope>
    <source>
        <strain evidence="7 8">CBS 101466</strain>
    </source>
</reference>
<evidence type="ECO:0000259" key="5">
    <source>
        <dbReference type="Pfam" id="PF00891"/>
    </source>
</evidence>
<dbReference type="GO" id="GO:0008171">
    <property type="term" value="F:O-methyltransferase activity"/>
    <property type="evidence" value="ECO:0007669"/>
    <property type="project" value="InterPro"/>
</dbReference>
<gene>
    <name evidence="7" type="ORF">HMPREF1541_00372</name>
</gene>
<keyword evidence="2" id="KW-0808">Transferase</keyword>
<evidence type="ECO:0000313" key="7">
    <source>
        <dbReference type="EMBL" id="ETN46188.1"/>
    </source>
</evidence>
<dbReference type="GO" id="GO:0032259">
    <property type="term" value="P:methylation"/>
    <property type="evidence" value="ECO:0007669"/>
    <property type="project" value="UniProtKB-KW"/>
</dbReference>
<dbReference type="PROSITE" id="PS51683">
    <property type="entry name" value="SAM_OMT_II"/>
    <property type="match status" value="1"/>
</dbReference>
<dbReference type="InterPro" id="IPR001077">
    <property type="entry name" value="COMT_C"/>
</dbReference>
<dbReference type="InterPro" id="IPR012967">
    <property type="entry name" value="COMT_dimerisation"/>
</dbReference>
<dbReference type="EMBL" id="KB822711">
    <property type="protein sequence ID" value="ETN46188.1"/>
    <property type="molecule type" value="Genomic_DNA"/>
</dbReference>
<dbReference type="PANTHER" id="PTHR43712">
    <property type="entry name" value="PUTATIVE (AFU_ORTHOLOGUE AFUA_4G14580)-RELATED"/>
    <property type="match status" value="1"/>
</dbReference>
<feature type="domain" description="O-methyltransferase C-terminal" evidence="5">
    <location>
        <begin position="182"/>
        <end position="381"/>
    </location>
</feature>
<dbReference type="SUPFAM" id="SSF53335">
    <property type="entry name" value="S-adenosyl-L-methionine-dependent methyltransferases"/>
    <property type="match status" value="1"/>
</dbReference>
<evidence type="ECO:0000313" key="8">
    <source>
        <dbReference type="Proteomes" id="UP000030752"/>
    </source>
</evidence>
<dbReference type="OrthoDB" id="1535081at2759"/>
<keyword evidence="3" id="KW-0949">S-adenosyl-L-methionine</keyword>
<feature type="domain" description="O-methyltransferase dimerisation" evidence="6">
    <location>
        <begin position="71"/>
        <end position="134"/>
    </location>
</feature>